<dbReference type="PANTHER" id="PTHR16515">
    <property type="entry name" value="PR DOMAIN ZINC FINGER PROTEIN"/>
    <property type="match status" value="1"/>
</dbReference>
<organism evidence="10 11">
    <name type="scientific">Ogataea polymorpha</name>
    <dbReference type="NCBI Taxonomy" id="460523"/>
    <lineage>
        <taxon>Eukaryota</taxon>
        <taxon>Fungi</taxon>
        <taxon>Dikarya</taxon>
        <taxon>Ascomycota</taxon>
        <taxon>Saccharomycotina</taxon>
        <taxon>Pichiomycetes</taxon>
        <taxon>Pichiales</taxon>
        <taxon>Pichiaceae</taxon>
        <taxon>Ogataea</taxon>
    </lineage>
</organism>
<feature type="compositionally biased region" description="Pro residues" evidence="8">
    <location>
        <begin position="1"/>
        <end position="10"/>
    </location>
</feature>
<feature type="compositionally biased region" description="Polar residues" evidence="8">
    <location>
        <begin position="107"/>
        <end position="136"/>
    </location>
</feature>
<dbReference type="FunFam" id="3.30.160.60:FF:000072">
    <property type="entry name" value="zinc finger protein 143 isoform X1"/>
    <property type="match status" value="1"/>
</dbReference>
<keyword evidence="11" id="KW-1185">Reference proteome</keyword>
<dbReference type="EMBL" id="JAEUBD010001178">
    <property type="protein sequence ID" value="KAH3665149.1"/>
    <property type="molecule type" value="Genomic_DNA"/>
</dbReference>
<gene>
    <name evidence="10" type="ORF">OGATHE_003964</name>
</gene>
<dbReference type="InterPro" id="IPR013087">
    <property type="entry name" value="Znf_C2H2_type"/>
</dbReference>
<dbReference type="SUPFAM" id="SSF57667">
    <property type="entry name" value="beta-beta-alpha zinc fingers"/>
    <property type="match status" value="1"/>
</dbReference>
<dbReference type="InterPro" id="IPR036236">
    <property type="entry name" value="Znf_C2H2_sf"/>
</dbReference>
<evidence type="ECO:0000256" key="1">
    <source>
        <dbReference type="ARBA" id="ARBA00004123"/>
    </source>
</evidence>
<feature type="domain" description="C2H2-type" evidence="9">
    <location>
        <begin position="471"/>
        <end position="498"/>
    </location>
</feature>
<dbReference type="Pfam" id="PF00096">
    <property type="entry name" value="zf-C2H2"/>
    <property type="match status" value="1"/>
</dbReference>
<evidence type="ECO:0000256" key="2">
    <source>
        <dbReference type="ARBA" id="ARBA00022723"/>
    </source>
</evidence>
<dbReference type="InterPro" id="IPR050331">
    <property type="entry name" value="Zinc_finger"/>
</dbReference>
<dbReference type="GO" id="GO:0000981">
    <property type="term" value="F:DNA-binding transcription factor activity, RNA polymerase II-specific"/>
    <property type="evidence" value="ECO:0007669"/>
    <property type="project" value="UniProtKB-ARBA"/>
</dbReference>
<name>A0A9P8T4D4_9ASCO</name>
<proteinExistence type="predicted"/>
<protein>
    <recommendedName>
        <fullName evidence="9">C2H2-type domain-containing protein</fullName>
    </recommendedName>
</protein>
<comment type="subcellular location">
    <subcellularLocation>
        <location evidence="1">Nucleus</location>
    </subcellularLocation>
</comment>
<dbReference type="GO" id="GO:0008270">
    <property type="term" value="F:zinc ion binding"/>
    <property type="evidence" value="ECO:0007669"/>
    <property type="project" value="UniProtKB-KW"/>
</dbReference>
<feature type="region of interest" description="Disordered" evidence="8">
    <location>
        <begin position="1"/>
        <end position="21"/>
    </location>
</feature>
<evidence type="ECO:0000256" key="8">
    <source>
        <dbReference type="SAM" id="MobiDB-lite"/>
    </source>
</evidence>
<evidence type="ECO:0000256" key="4">
    <source>
        <dbReference type="ARBA" id="ARBA00022771"/>
    </source>
</evidence>
<dbReference type="PANTHER" id="PTHR16515:SF66">
    <property type="entry name" value="C2H2-TYPE DOMAIN-CONTAINING PROTEIN"/>
    <property type="match status" value="1"/>
</dbReference>
<feature type="domain" description="C2H2-type" evidence="9">
    <location>
        <begin position="499"/>
        <end position="524"/>
    </location>
</feature>
<evidence type="ECO:0000256" key="7">
    <source>
        <dbReference type="PROSITE-ProRule" id="PRU00042"/>
    </source>
</evidence>
<dbReference type="PROSITE" id="PS00028">
    <property type="entry name" value="ZINC_FINGER_C2H2_1"/>
    <property type="match status" value="1"/>
</dbReference>
<feature type="region of interest" description="Disordered" evidence="8">
    <location>
        <begin position="101"/>
        <end position="177"/>
    </location>
</feature>
<evidence type="ECO:0000313" key="10">
    <source>
        <dbReference type="EMBL" id="KAH3665149.1"/>
    </source>
</evidence>
<reference evidence="10" key="2">
    <citation type="submission" date="2021-01" db="EMBL/GenBank/DDBJ databases">
        <authorList>
            <person name="Schikora-Tamarit M.A."/>
        </authorList>
    </citation>
    <scope>NUCLEOTIDE SEQUENCE</scope>
    <source>
        <strain evidence="10">NCAIM Y.01608</strain>
    </source>
</reference>
<evidence type="ECO:0000256" key="5">
    <source>
        <dbReference type="ARBA" id="ARBA00022833"/>
    </source>
</evidence>
<keyword evidence="6" id="KW-0539">Nucleus</keyword>
<dbReference type="PROSITE" id="PS50157">
    <property type="entry name" value="ZINC_FINGER_C2H2_2"/>
    <property type="match status" value="2"/>
</dbReference>
<evidence type="ECO:0000259" key="9">
    <source>
        <dbReference type="PROSITE" id="PS50157"/>
    </source>
</evidence>
<evidence type="ECO:0000256" key="6">
    <source>
        <dbReference type="ARBA" id="ARBA00023242"/>
    </source>
</evidence>
<comment type="caution">
    <text evidence="10">The sequence shown here is derived from an EMBL/GenBank/DDBJ whole genome shotgun (WGS) entry which is preliminary data.</text>
</comment>
<reference evidence="10" key="1">
    <citation type="journal article" date="2021" name="Open Biol.">
        <title>Shared evolutionary footprints suggest mitochondrial oxidative damage underlies multiple complex I losses in fungi.</title>
        <authorList>
            <person name="Schikora-Tamarit M.A."/>
            <person name="Marcet-Houben M."/>
            <person name="Nosek J."/>
            <person name="Gabaldon T."/>
        </authorList>
    </citation>
    <scope>NUCLEOTIDE SEQUENCE</scope>
    <source>
        <strain evidence="10">NCAIM Y.01608</strain>
    </source>
</reference>
<dbReference type="AlphaFoldDB" id="A0A9P8T4D4"/>
<feature type="region of interest" description="Disordered" evidence="8">
    <location>
        <begin position="436"/>
        <end position="478"/>
    </location>
</feature>
<feature type="region of interest" description="Disordered" evidence="8">
    <location>
        <begin position="198"/>
        <end position="237"/>
    </location>
</feature>
<dbReference type="Proteomes" id="UP000788993">
    <property type="component" value="Unassembled WGS sequence"/>
</dbReference>
<accession>A0A9P8T4D4</accession>
<keyword evidence="4 7" id="KW-0863">Zinc-finger</keyword>
<evidence type="ECO:0000256" key="3">
    <source>
        <dbReference type="ARBA" id="ARBA00022737"/>
    </source>
</evidence>
<keyword evidence="3" id="KW-0677">Repeat</keyword>
<dbReference type="GO" id="GO:0000978">
    <property type="term" value="F:RNA polymerase II cis-regulatory region sequence-specific DNA binding"/>
    <property type="evidence" value="ECO:0007669"/>
    <property type="project" value="UniProtKB-ARBA"/>
</dbReference>
<dbReference type="Gene3D" id="3.30.160.60">
    <property type="entry name" value="Classic Zinc Finger"/>
    <property type="match status" value="2"/>
</dbReference>
<dbReference type="SMART" id="SM00355">
    <property type="entry name" value="ZnF_C2H2"/>
    <property type="match status" value="2"/>
</dbReference>
<keyword evidence="2" id="KW-0479">Metal-binding</keyword>
<keyword evidence="5" id="KW-0862">Zinc</keyword>
<feature type="compositionally biased region" description="Acidic residues" evidence="8">
    <location>
        <begin position="217"/>
        <end position="226"/>
    </location>
</feature>
<dbReference type="OrthoDB" id="654211at2759"/>
<evidence type="ECO:0000313" key="11">
    <source>
        <dbReference type="Proteomes" id="UP000788993"/>
    </source>
</evidence>
<feature type="compositionally biased region" description="Basic and acidic residues" evidence="8">
    <location>
        <begin position="461"/>
        <end position="474"/>
    </location>
</feature>
<sequence length="528" mass="58964">MMSSSPPPANQTPFKDHNVTVSSSPLLGDTLTLHSVHEYSFLHRPHMGTDEEFGHEQPASASAPPAVHEDLLDFVPISSQEDPTLQYPSYMHPLTESYSSSTVSSVHTENAIPSSVSNGSLSNVHRTPVRRSNSLITPRRPANAGRATDKSPGTGNPFYTPPAFLSPKITKHRKQRSLTTSVSLSHLDTDLQLQMQHNQHGSPLHTPLRTPGRPAVDENEEDDGEEPRDSTGESGESYFVSPSVLMKKKFGGKLSDLHTLRHETHEVYHMDHLAASNDFINPEFLQKVQDIPLLIDDDNVEALDQQKLMHPPLLRATTQPLPQPKPGRLTRSRSTMNLSEIASYKEAKTAALRSASSFMDDLNFSISEVPEPEQAPASAPASAPYHYDIPYSQTQARQYSRFQYLTPPNSSSSSTSGVNSFLGGDNKAEEYKKKLALGSGLKEPERLDRPLQSSRSKSRSKNSEQEKKKTHECPLCHSRFQRPEHVKRHMRSHSSEKPFVCPQEKCGKRFNRNDNLKQHLRKIHHLAI</sequence>
<dbReference type="GO" id="GO:0005634">
    <property type="term" value="C:nucleus"/>
    <property type="evidence" value="ECO:0007669"/>
    <property type="project" value="UniProtKB-SubCell"/>
</dbReference>